<evidence type="ECO:0000313" key="2">
    <source>
        <dbReference type="Proteomes" id="UP001295684"/>
    </source>
</evidence>
<protein>
    <submittedName>
        <fullName evidence="1">Uncharacterized protein</fullName>
    </submittedName>
</protein>
<comment type="caution">
    <text evidence="1">The sequence shown here is derived from an EMBL/GenBank/DDBJ whole genome shotgun (WGS) entry which is preliminary data.</text>
</comment>
<dbReference type="Proteomes" id="UP001295684">
    <property type="component" value="Unassembled WGS sequence"/>
</dbReference>
<reference evidence="1" key="1">
    <citation type="submission" date="2023-07" db="EMBL/GenBank/DDBJ databases">
        <authorList>
            <consortium name="AG Swart"/>
            <person name="Singh M."/>
            <person name="Singh A."/>
            <person name="Seah K."/>
            <person name="Emmerich C."/>
        </authorList>
    </citation>
    <scope>NUCLEOTIDE SEQUENCE</scope>
    <source>
        <strain evidence="1">DP1</strain>
    </source>
</reference>
<keyword evidence="2" id="KW-1185">Reference proteome</keyword>
<name>A0AAD2CYW7_EUPCR</name>
<dbReference type="AlphaFoldDB" id="A0AAD2CYW7"/>
<evidence type="ECO:0000313" key="1">
    <source>
        <dbReference type="EMBL" id="CAI2375004.1"/>
    </source>
</evidence>
<dbReference type="EMBL" id="CAMPGE010016449">
    <property type="protein sequence ID" value="CAI2375004.1"/>
    <property type="molecule type" value="Genomic_DNA"/>
</dbReference>
<sequence length="236" mass="27160">MIFEKQRILDNELHWSINAGYKLYSFPDGNYSLYINWFSKLSRSQIHKKMIPVTTISIKEMHVSNLNRKSKKISSFFVACCPKEVQKMYLKSQLSWNSMLVYFPKYLKLTNVTEELSLCSFNISDKHLKAILAAFRHLNVIDFCFSILRVLQVSDYSLVLKNSRIEGLRFDNCRGLHLTKGNRGVSAFENLICGLASSKDFKRSATWLSFKHLVLADEHIQAVLSQNGFGGCDIQV</sequence>
<proteinExistence type="predicted"/>
<accession>A0AAD2CYW7</accession>
<organism evidence="1 2">
    <name type="scientific">Euplotes crassus</name>
    <dbReference type="NCBI Taxonomy" id="5936"/>
    <lineage>
        <taxon>Eukaryota</taxon>
        <taxon>Sar</taxon>
        <taxon>Alveolata</taxon>
        <taxon>Ciliophora</taxon>
        <taxon>Intramacronucleata</taxon>
        <taxon>Spirotrichea</taxon>
        <taxon>Hypotrichia</taxon>
        <taxon>Euplotida</taxon>
        <taxon>Euplotidae</taxon>
        <taxon>Moneuplotes</taxon>
    </lineage>
</organism>
<gene>
    <name evidence="1" type="ORF">ECRASSUSDP1_LOCUS16363</name>
</gene>